<evidence type="ECO:0000256" key="4">
    <source>
        <dbReference type="ARBA" id="ARBA00023136"/>
    </source>
</evidence>
<feature type="transmembrane region" description="Helical" evidence="5">
    <location>
        <begin position="178"/>
        <end position="199"/>
    </location>
</feature>
<keyword evidence="5" id="KW-1003">Cell membrane</keyword>
<dbReference type="RefSeq" id="WP_123205281.1">
    <property type="nucleotide sequence ID" value="NZ_RBEE01000012.1"/>
</dbReference>
<evidence type="ECO:0000256" key="5">
    <source>
        <dbReference type="RuleBase" id="RU361157"/>
    </source>
</evidence>
<evidence type="ECO:0000313" key="7">
    <source>
        <dbReference type="EMBL" id="RNL53957.1"/>
    </source>
</evidence>
<dbReference type="PROSITE" id="PS51012">
    <property type="entry name" value="ABC_TM2"/>
    <property type="match status" value="1"/>
</dbReference>
<dbReference type="EMBL" id="RBEE01000012">
    <property type="protein sequence ID" value="RNL53957.1"/>
    <property type="molecule type" value="Genomic_DNA"/>
</dbReference>
<reference evidence="7 8" key="1">
    <citation type="submission" date="2018-10" db="EMBL/GenBank/DDBJ databases">
        <title>Genome sequencing of Pedobacter jejuensis TNB23.</title>
        <authorList>
            <person name="Cho Y.-J."/>
            <person name="Cho A."/>
            <person name="Kim O.-S."/>
        </authorList>
    </citation>
    <scope>NUCLEOTIDE SEQUENCE [LARGE SCALE GENOMIC DNA]</scope>
    <source>
        <strain evidence="7 8">TNB23</strain>
    </source>
</reference>
<feature type="transmembrane region" description="Helical" evidence="5">
    <location>
        <begin position="148"/>
        <end position="171"/>
    </location>
</feature>
<keyword evidence="3 5" id="KW-1133">Transmembrane helix</keyword>
<protein>
    <recommendedName>
        <fullName evidence="5">Transport permease protein</fullName>
    </recommendedName>
</protein>
<sequence length="269" mass="29882">MNFRKIFIFIKKDFIIESSYKLSFVQSMLTSIFPIISFFFIGKLLEGTSSVALDNYGGKYFPFALIGIAFVRYFQLAVDTFSGSIKRAQMAGCLEAILSSQTDPRSMVVMSSFYSFISAGFQLIVMFVVAFLFLGFEFSNTNVPATLVTLLVSLIMFISLGILSAAGTVIFKQGEPIGWMFGVVSALLSGAMFPVSVMPDWLKDIAAVFPLTYSLDALRLALLKDQSILMISRQLVIISTIAFALFPVSLWVFKWAIEKGKQDGTLMQY</sequence>
<evidence type="ECO:0000259" key="6">
    <source>
        <dbReference type="PROSITE" id="PS51012"/>
    </source>
</evidence>
<evidence type="ECO:0000256" key="2">
    <source>
        <dbReference type="ARBA" id="ARBA00022692"/>
    </source>
</evidence>
<dbReference type="Proteomes" id="UP000274046">
    <property type="component" value="Unassembled WGS sequence"/>
</dbReference>
<keyword evidence="2 5" id="KW-0812">Transmembrane</keyword>
<gene>
    <name evidence="7" type="ORF">D7004_07605</name>
</gene>
<dbReference type="InterPro" id="IPR000412">
    <property type="entry name" value="ABC_2_transport"/>
</dbReference>
<dbReference type="InterPro" id="IPR047817">
    <property type="entry name" value="ABC2_TM_bact-type"/>
</dbReference>
<dbReference type="PRINTS" id="PR00164">
    <property type="entry name" value="ABC2TRNSPORT"/>
</dbReference>
<evidence type="ECO:0000313" key="8">
    <source>
        <dbReference type="Proteomes" id="UP000274046"/>
    </source>
</evidence>
<feature type="transmembrane region" description="Helical" evidence="5">
    <location>
        <begin position="20"/>
        <end position="40"/>
    </location>
</feature>
<dbReference type="Pfam" id="PF01061">
    <property type="entry name" value="ABC2_membrane"/>
    <property type="match status" value="1"/>
</dbReference>
<feature type="transmembrane region" description="Helical" evidence="5">
    <location>
        <begin position="113"/>
        <end position="136"/>
    </location>
</feature>
<dbReference type="PANTHER" id="PTHR43229">
    <property type="entry name" value="NODULATION PROTEIN J"/>
    <property type="match status" value="1"/>
</dbReference>
<keyword evidence="4 5" id="KW-0472">Membrane</keyword>
<dbReference type="PIRSF" id="PIRSF006648">
    <property type="entry name" value="DrrB"/>
    <property type="match status" value="1"/>
</dbReference>
<dbReference type="InterPro" id="IPR013525">
    <property type="entry name" value="ABC2_TM"/>
</dbReference>
<name>A0A3N0BW72_9SPHI</name>
<dbReference type="OrthoDB" id="9811522at2"/>
<feature type="transmembrane region" description="Helical" evidence="5">
    <location>
        <begin position="235"/>
        <end position="257"/>
    </location>
</feature>
<feature type="transmembrane region" description="Helical" evidence="5">
    <location>
        <begin position="205"/>
        <end position="223"/>
    </location>
</feature>
<evidence type="ECO:0000256" key="3">
    <source>
        <dbReference type="ARBA" id="ARBA00022989"/>
    </source>
</evidence>
<dbReference type="GO" id="GO:0043190">
    <property type="term" value="C:ATP-binding cassette (ABC) transporter complex"/>
    <property type="evidence" value="ECO:0007669"/>
    <property type="project" value="InterPro"/>
</dbReference>
<dbReference type="AlphaFoldDB" id="A0A3N0BW72"/>
<comment type="caution">
    <text evidence="7">The sequence shown here is derived from an EMBL/GenBank/DDBJ whole genome shotgun (WGS) entry which is preliminary data.</text>
</comment>
<keyword evidence="5" id="KW-0813">Transport</keyword>
<comment type="similarity">
    <text evidence="5">Belongs to the ABC-2 integral membrane protein family.</text>
</comment>
<accession>A0A3N0BW72</accession>
<proteinExistence type="inferred from homology"/>
<dbReference type="PANTHER" id="PTHR43229:SF2">
    <property type="entry name" value="NODULATION PROTEIN J"/>
    <property type="match status" value="1"/>
</dbReference>
<keyword evidence="8" id="KW-1185">Reference proteome</keyword>
<comment type="subcellular location">
    <subcellularLocation>
        <location evidence="5">Cell membrane</location>
        <topology evidence="5">Multi-pass membrane protein</topology>
    </subcellularLocation>
    <subcellularLocation>
        <location evidence="1">Membrane</location>
        <topology evidence="1">Multi-pass membrane protein</topology>
    </subcellularLocation>
</comment>
<feature type="domain" description="ABC transmembrane type-2" evidence="6">
    <location>
        <begin position="22"/>
        <end position="256"/>
    </location>
</feature>
<evidence type="ECO:0000256" key="1">
    <source>
        <dbReference type="ARBA" id="ARBA00004141"/>
    </source>
</evidence>
<dbReference type="InterPro" id="IPR051784">
    <property type="entry name" value="Nod_factor_ABC_transporter"/>
</dbReference>
<dbReference type="GO" id="GO:0140359">
    <property type="term" value="F:ABC-type transporter activity"/>
    <property type="evidence" value="ECO:0007669"/>
    <property type="project" value="InterPro"/>
</dbReference>
<feature type="transmembrane region" description="Helical" evidence="5">
    <location>
        <begin position="60"/>
        <end position="78"/>
    </location>
</feature>
<organism evidence="7 8">
    <name type="scientific">Pedobacter jejuensis</name>
    <dbReference type="NCBI Taxonomy" id="1268550"/>
    <lineage>
        <taxon>Bacteria</taxon>
        <taxon>Pseudomonadati</taxon>
        <taxon>Bacteroidota</taxon>
        <taxon>Sphingobacteriia</taxon>
        <taxon>Sphingobacteriales</taxon>
        <taxon>Sphingobacteriaceae</taxon>
        <taxon>Pedobacter</taxon>
    </lineage>
</organism>